<accession>A0AAD6UWU7</accession>
<protein>
    <submittedName>
        <fullName evidence="2">Uncharacterized protein</fullName>
    </submittedName>
</protein>
<organism evidence="2 4">
    <name type="scientific">Mycena pura</name>
    <dbReference type="NCBI Taxonomy" id="153505"/>
    <lineage>
        <taxon>Eukaryota</taxon>
        <taxon>Fungi</taxon>
        <taxon>Dikarya</taxon>
        <taxon>Basidiomycota</taxon>
        <taxon>Agaricomycotina</taxon>
        <taxon>Agaricomycetes</taxon>
        <taxon>Agaricomycetidae</taxon>
        <taxon>Agaricales</taxon>
        <taxon>Marasmiineae</taxon>
        <taxon>Mycenaceae</taxon>
        <taxon>Mycena</taxon>
    </lineage>
</organism>
<proteinExistence type="predicted"/>
<gene>
    <name evidence="2" type="ORF">GGX14DRAFT_376018</name>
    <name evidence="3" type="ORF">GGX14DRAFT_376108</name>
</gene>
<dbReference type="EMBL" id="JARJCW010000083">
    <property type="protein sequence ID" value="KAJ7196558.1"/>
    <property type="molecule type" value="Genomic_DNA"/>
</dbReference>
<evidence type="ECO:0000313" key="4">
    <source>
        <dbReference type="Proteomes" id="UP001219525"/>
    </source>
</evidence>
<dbReference type="AlphaFoldDB" id="A0AAD6UWU7"/>
<dbReference type="EMBL" id="JARJCW010000083">
    <property type="protein sequence ID" value="KAJ7196552.1"/>
    <property type="molecule type" value="Genomic_DNA"/>
</dbReference>
<evidence type="ECO:0000256" key="1">
    <source>
        <dbReference type="SAM" id="MobiDB-lite"/>
    </source>
</evidence>
<name>A0AAD6UWU7_9AGAR</name>
<keyword evidence="4" id="KW-1185">Reference proteome</keyword>
<comment type="caution">
    <text evidence="2">The sequence shown here is derived from an EMBL/GenBank/DDBJ whole genome shotgun (WGS) entry which is preliminary data.</text>
</comment>
<evidence type="ECO:0000313" key="3">
    <source>
        <dbReference type="EMBL" id="KAJ7196558.1"/>
    </source>
</evidence>
<feature type="region of interest" description="Disordered" evidence="1">
    <location>
        <begin position="13"/>
        <end position="32"/>
    </location>
</feature>
<feature type="compositionally biased region" description="Acidic residues" evidence="1">
    <location>
        <begin position="239"/>
        <end position="255"/>
    </location>
</feature>
<dbReference type="Proteomes" id="UP001219525">
    <property type="component" value="Unassembled WGS sequence"/>
</dbReference>
<evidence type="ECO:0000313" key="2">
    <source>
        <dbReference type="EMBL" id="KAJ7196552.1"/>
    </source>
</evidence>
<feature type="region of interest" description="Disordered" evidence="1">
    <location>
        <begin position="205"/>
        <end position="255"/>
    </location>
</feature>
<sequence>MIASSSASFLVTSSPIQSTSAPPTFTPVGISPHSQKKARYSFLLRVPPSNVMEEELQNSVRELLAANKVQKSQLIGMQSSLVLNGAYCDLVRGQLAAQEESKKAKNKGRLVGDGLPRLLTSQDFVRRVVAFQKAADEKEAELLKRKATRTERSTATAQWKELEAKRKAENIAIRASWQADVRAWEDERDSAKLLGRRPGWIKPVLKGQLFSPIPKPNFAAKDPKQSAEAGPSNKRVESDESESSDSEEDSGEGSE</sequence>
<reference evidence="2" key="1">
    <citation type="submission" date="2023-03" db="EMBL/GenBank/DDBJ databases">
        <title>Massive genome expansion in bonnet fungi (Mycena s.s.) driven by repeated elements and novel gene families across ecological guilds.</title>
        <authorList>
            <consortium name="Lawrence Berkeley National Laboratory"/>
            <person name="Harder C.B."/>
            <person name="Miyauchi S."/>
            <person name="Viragh M."/>
            <person name="Kuo A."/>
            <person name="Thoen E."/>
            <person name="Andreopoulos B."/>
            <person name="Lu D."/>
            <person name="Skrede I."/>
            <person name="Drula E."/>
            <person name="Henrissat B."/>
            <person name="Morin E."/>
            <person name="Kohler A."/>
            <person name="Barry K."/>
            <person name="LaButti K."/>
            <person name="Morin E."/>
            <person name="Salamov A."/>
            <person name="Lipzen A."/>
            <person name="Mereny Z."/>
            <person name="Hegedus B."/>
            <person name="Baldrian P."/>
            <person name="Stursova M."/>
            <person name="Weitz H."/>
            <person name="Taylor A."/>
            <person name="Grigoriev I.V."/>
            <person name="Nagy L.G."/>
            <person name="Martin F."/>
            <person name="Kauserud H."/>
        </authorList>
    </citation>
    <scope>NUCLEOTIDE SEQUENCE</scope>
    <source>
        <strain evidence="2">9144</strain>
    </source>
</reference>